<dbReference type="Proteomes" id="UP001648503">
    <property type="component" value="Unassembled WGS sequence"/>
</dbReference>
<accession>A0ABQ8F795</accession>
<proteinExistence type="predicted"/>
<keyword evidence="2" id="KW-1185">Reference proteome</keyword>
<dbReference type="EMBL" id="JAFCIX010000356">
    <property type="protein sequence ID" value="KAH6593427.1"/>
    <property type="molecule type" value="Genomic_DNA"/>
</dbReference>
<protein>
    <submittedName>
        <fullName evidence="1">Uncharacterized protein</fullName>
    </submittedName>
</protein>
<evidence type="ECO:0000313" key="1">
    <source>
        <dbReference type="EMBL" id="KAH6593427.1"/>
    </source>
</evidence>
<reference evidence="1 2" key="1">
    <citation type="submission" date="2021-02" db="EMBL/GenBank/DDBJ databases">
        <title>Variation within the Batrachochytrium salamandrivorans European outbreak.</title>
        <authorList>
            <person name="Kelly M."/>
            <person name="Pasmans F."/>
            <person name="Shea T.P."/>
            <person name="Munoz J.F."/>
            <person name="Carranza S."/>
            <person name="Cuomo C.A."/>
            <person name="Martel A."/>
        </authorList>
    </citation>
    <scope>NUCLEOTIDE SEQUENCE [LARGE SCALE GENOMIC DNA]</scope>
    <source>
        <strain evidence="1 2">AMFP18/2</strain>
    </source>
</reference>
<comment type="caution">
    <text evidence="1">The sequence shown here is derived from an EMBL/GenBank/DDBJ whole genome shotgun (WGS) entry which is preliminary data.</text>
</comment>
<organism evidence="1 2">
    <name type="scientific">Batrachochytrium salamandrivorans</name>
    <dbReference type="NCBI Taxonomy" id="1357716"/>
    <lineage>
        <taxon>Eukaryota</taxon>
        <taxon>Fungi</taxon>
        <taxon>Fungi incertae sedis</taxon>
        <taxon>Chytridiomycota</taxon>
        <taxon>Chytridiomycota incertae sedis</taxon>
        <taxon>Chytridiomycetes</taxon>
        <taxon>Rhizophydiales</taxon>
        <taxon>Rhizophydiales incertae sedis</taxon>
        <taxon>Batrachochytrium</taxon>
    </lineage>
</organism>
<evidence type="ECO:0000313" key="2">
    <source>
        <dbReference type="Proteomes" id="UP001648503"/>
    </source>
</evidence>
<gene>
    <name evidence="1" type="ORF">BASA50_007378</name>
</gene>
<sequence length="292" mass="33049">MFSCLKTWSEYALKVFEPCGISSLSEDSIPADSATPTTNAEYMSTTTVTKMNPMMAPIVAGSQIIQAPQSSVHLPNDPDRIYSESDIIVESVPISTIHKTRSDIPEAANPIALATEESASNMVISGCQTQQDSIKVRSAKIKEKMDSGVDIAKELYPIKNFAYDDSDQFIFKSYIAIDGVHDVPTKCIVVYDKSNRLKIHEISDGTVSLPYWVNIHPIKSMERYYCKDRPTWTEKCPYKYIMCVISENNTCPDNIQRMFICTSSEKRTFGFLNFFMDILSKKEKEEFYTIDH</sequence>
<name>A0ABQ8F795_9FUNG</name>